<dbReference type="EMBL" id="JADOGI010000011">
    <property type="protein sequence ID" value="MBF8185286.1"/>
    <property type="molecule type" value="Genomic_DNA"/>
</dbReference>
<feature type="domain" description="ABC transmembrane type-1" evidence="10">
    <location>
        <begin position="350"/>
        <end position="538"/>
    </location>
</feature>
<comment type="subcellular location">
    <subcellularLocation>
        <location evidence="1">Cell inner membrane</location>
        <topology evidence="1">Multi-pass membrane protein</topology>
    </subcellularLocation>
    <subcellularLocation>
        <location evidence="8">Cell membrane</location>
        <topology evidence="8">Multi-pass membrane protein</topology>
    </subcellularLocation>
</comment>
<feature type="transmembrane region" description="Helical" evidence="8">
    <location>
        <begin position="200"/>
        <end position="221"/>
    </location>
</feature>
<evidence type="ECO:0000256" key="7">
    <source>
        <dbReference type="ARBA" id="ARBA00023136"/>
    </source>
</evidence>
<evidence type="ECO:0000256" key="8">
    <source>
        <dbReference type="RuleBase" id="RU363032"/>
    </source>
</evidence>
<evidence type="ECO:0000256" key="6">
    <source>
        <dbReference type="ARBA" id="ARBA00022989"/>
    </source>
</evidence>
<dbReference type="Proteomes" id="UP000605361">
    <property type="component" value="Unassembled WGS sequence"/>
</dbReference>
<protein>
    <submittedName>
        <fullName evidence="11">ABC transporter permease subunit</fullName>
    </submittedName>
</protein>
<dbReference type="PANTHER" id="PTHR43357:SF4">
    <property type="entry name" value="INNER MEMBRANE ABC TRANSPORTER PERMEASE PROTEIN YDCV"/>
    <property type="match status" value="1"/>
</dbReference>
<name>A0A931EYJ5_9ACTN</name>
<dbReference type="AlphaFoldDB" id="A0A931EYJ5"/>
<feature type="transmembrane region" description="Helical" evidence="8">
    <location>
        <begin position="96"/>
        <end position="114"/>
    </location>
</feature>
<evidence type="ECO:0000256" key="1">
    <source>
        <dbReference type="ARBA" id="ARBA00004429"/>
    </source>
</evidence>
<keyword evidence="3" id="KW-1003">Cell membrane</keyword>
<feature type="transmembrane region" description="Helical" evidence="8">
    <location>
        <begin position="356"/>
        <end position="376"/>
    </location>
</feature>
<evidence type="ECO:0000256" key="2">
    <source>
        <dbReference type="ARBA" id="ARBA00022448"/>
    </source>
</evidence>
<feature type="transmembrane region" description="Helical" evidence="8">
    <location>
        <begin position="474"/>
        <end position="498"/>
    </location>
</feature>
<feature type="domain" description="ABC transmembrane type-1" evidence="10">
    <location>
        <begin position="64"/>
        <end position="268"/>
    </location>
</feature>
<dbReference type="SUPFAM" id="SSF161098">
    <property type="entry name" value="MetI-like"/>
    <property type="match status" value="2"/>
</dbReference>
<evidence type="ECO:0000256" key="3">
    <source>
        <dbReference type="ARBA" id="ARBA00022475"/>
    </source>
</evidence>
<feature type="compositionally biased region" description="Basic and acidic residues" evidence="9">
    <location>
        <begin position="562"/>
        <end position="572"/>
    </location>
</feature>
<evidence type="ECO:0000256" key="4">
    <source>
        <dbReference type="ARBA" id="ARBA00022519"/>
    </source>
</evidence>
<evidence type="ECO:0000256" key="5">
    <source>
        <dbReference type="ARBA" id="ARBA00022692"/>
    </source>
</evidence>
<dbReference type="PROSITE" id="PS50928">
    <property type="entry name" value="ABC_TM1"/>
    <property type="match status" value="2"/>
</dbReference>
<evidence type="ECO:0000313" key="11">
    <source>
        <dbReference type="EMBL" id="MBF8185286.1"/>
    </source>
</evidence>
<organism evidence="11 12">
    <name type="scientific">Nonomuraea cypriaca</name>
    <dbReference type="NCBI Taxonomy" id="1187855"/>
    <lineage>
        <taxon>Bacteria</taxon>
        <taxon>Bacillati</taxon>
        <taxon>Actinomycetota</taxon>
        <taxon>Actinomycetes</taxon>
        <taxon>Streptosporangiales</taxon>
        <taxon>Streptosporangiaceae</taxon>
        <taxon>Nonomuraea</taxon>
    </lineage>
</organism>
<evidence type="ECO:0000256" key="9">
    <source>
        <dbReference type="SAM" id="MobiDB-lite"/>
    </source>
</evidence>
<dbReference type="GO" id="GO:0005886">
    <property type="term" value="C:plasma membrane"/>
    <property type="evidence" value="ECO:0007669"/>
    <property type="project" value="UniProtKB-SubCell"/>
</dbReference>
<keyword evidence="5 8" id="KW-0812">Transmembrane</keyword>
<feature type="transmembrane region" description="Helical" evidence="8">
    <location>
        <begin position="415"/>
        <end position="441"/>
    </location>
</feature>
<dbReference type="InterPro" id="IPR035906">
    <property type="entry name" value="MetI-like_sf"/>
</dbReference>
<dbReference type="Pfam" id="PF00528">
    <property type="entry name" value="BPD_transp_1"/>
    <property type="match status" value="2"/>
</dbReference>
<proteinExistence type="inferred from homology"/>
<keyword evidence="6 8" id="KW-1133">Transmembrane helix</keyword>
<evidence type="ECO:0000313" key="12">
    <source>
        <dbReference type="Proteomes" id="UP000605361"/>
    </source>
</evidence>
<comment type="caution">
    <text evidence="11">The sequence shown here is derived from an EMBL/GenBank/DDBJ whole genome shotgun (WGS) entry which is preliminary data.</text>
</comment>
<feature type="transmembrane region" description="Helical" evidence="8">
    <location>
        <begin position="7"/>
        <end position="30"/>
    </location>
</feature>
<dbReference type="PANTHER" id="PTHR43357">
    <property type="entry name" value="INNER MEMBRANE ABC TRANSPORTER PERMEASE PROTEIN YDCV"/>
    <property type="match status" value="1"/>
</dbReference>
<dbReference type="GO" id="GO:0055085">
    <property type="term" value="P:transmembrane transport"/>
    <property type="evidence" value="ECO:0007669"/>
    <property type="project" value="InterPro"/>
</dbReference>
<feature type="transmembrane region" description="Helical" evidence="8">
    <location>
        <begin position="68"/>
        <end position="89"/>
    </location>
</feature>
<evidence type="ECO:0000259" key="10">
    <source>
        <dbReference type="PROSITE" id="PS50928"/>
    </source>
</evidence>
<feature type="transmembrane region" description="Helical" evidence="8">
    <location>
        <begin position="298"/>
        <end position="319"/>
    </location>
</feature>
<gene>
    <name evidence="11" type="ORF">ITP53_05955</name>
</gene>
<keyword evidence="7 8" id="KW-0472">Membrane</keyword>
<dbReference type="InterPro" id="IPR000515">
    <property type="entry name" value="MetI-like"/>
</dbReference>
<keyword evidence="2 8" id="KW-0813">Transport</keyword>
<feature type="transmembrane region" description="Helical" evidence="8">
    <location>
        <begin position="149"/>
        <end position="168"/>
    </location>
</feature>
<comment type="similarity">
    <text evidence="8">Belongs to the binding-protein-dependent transport system permease family.</text>
</comment>
<reference evidence="11" key="1">
    <citation type="submission" date="2020-11" db="EMBL/GenBank/DDBJ databases">
        <title>Whole-genome analyses of Nonomuraea sp. K274.</title>
        <authorList>
            <person name="Veyisoglu A."/>
        </authorList>
    </citation>
    <scope>NUCLEOTIDE SEQUENCE</scope>
    <source>
        <strain evidence="11">K274</strain>
    </source>
</reference>
<feature type="region of interest" description="Disordered" evidence="9">
    <location>
        <begin position="552"/>
        <end position="572"/>
    </location>
</feature>
<feature type="transmembrane region" description="Helical" evidence="8">
    <location>
        <begin position="249"/>
        <end position="271"/>
    </location>
</feature>
<dbReference type="Gene3D" id="1.10.3720.10">
    <property type="entry name" value="MetI-like"/>
    <property type="match status" value="2"/>
</dbReference>
<dbReference type="CDD" id="cd06261">
    <property type="entry name" value="TM_PBP2"/>
    <property type="match status" value="2"/>
</dbReference>
<dbReference type="RefSeq" id="WP_195894267.1">
    <property type="nucleotide sequence ID" value="NZ_JADOGI010000011.1"/>
</dbReference>
<keyword evidence="12" id="KW-1185">Reference proteome</keyword>
<keyword evidence="4" id="KW-0997">Cell inner membrane</keyword>
<sequence length="572" mass="60491">MRRHRTAWLMAAPSVVLLAGVFVGAMLTLLEYSFHQYLPDGTDIAGTTVTWQTFLTGGYHWGIVGETVLLGLITTVVAAVVGYPTAYALHRIRRPAWRYAGLFIIFAPLLTSVVSRTYGWELMLGDSGVLNSVLGVAGLGPVEVLYERTAVVIALVHILLPFMVFPIIQSLGQLDPAFGEAAGDLGAGSFRRFVKVTLPLTWPGLLGGAQLVFALSISSFATPSLLGGGRVNVLATDIYDNVNNVDWPLAAVSSYALLALAVVALGVFGWLQRRTARAEQGGVTAAGAAPAGARGWGVWLAIVYAYVLLPLVIIMINSFSSVSYGTWPPPSLSAKWYANLFEQEGLGAATLLSLEVAIMATILALVIGTAVAVSLVRHRMPGSGLLQSFVLSPTVVPKVAFGFAGFIYLHRLGLFGGTIGLIVTHTVIVLPFVVIVVTAALMRADSTLDSAAKDLGAAPLRAFRLATLPQIRPALIAAALFAFVVSFDEVDMTVFLLSPDQNTLPVWMFVYMQKFQDPTLAALSTLLIVAALAIAAIVAVLLARSGVFSSLTNSPAPAPAESVEKAKEGSSV</sequence>
<feature type="transmembrane region" description="Helical" evidence="8">
    <location>
        <begin position="518"/>
        <end position="543"/>
    </location>
</feature>
<feature type="transmembrane region" description="Helical" evidence="8">
    <location>
        <begin position="388"/>
        <end position="409"/>
    </location>
</feature>
<accession>A0A931EYJ5</accession>